<protein>
    <submittedName>
        <fullName evidence="1">Uncharacterized protein</fullName>
    </submittedName>
</protein>
<dbReference type="KEGG" id="clus:A9F13_14g01111"/>
<name>A0AA91PXP8_CLALS</name>
<organism evidence="1 2">
    <name type="scientific">Clavispora lusitaniae</name>
    <name type="common">Candida lusitaniae</name>
    <dbReference type="NCBI Taxonomy" id="36911"/>
    <lineage>
        <taxon>Eukaryota</taxon>
        <taxon>Fungi</taxon>
        <taxon>Dikarya</taxon>
        <taxon>Ascomycota</taxon>
        <taxon>Saccharomycotina</taxon>
        <taxon>Pichiomycetes</taxon>
        <taxon>Metschnikowiaceae</taxon>
        <taxon>Clavispora</taxon>
    </lineage>
</organism>
<dbReference type="EMBL" id="LYUB02000014">
    <property type="protein sequence ID" value="OVF07275.1"/>
    <property type="molecule type" value="Genomic_DNA"/>
</dbReference>
<dbReference type="Proteomes" id="UP000195602">
    <property type="component" value="Unassembled WGS sequence"/>
</dbReference>
<evidence type="ECO:0000313" key="1">
    <source>
        <dbReference type="EMBL" id="OVF07275.1"/>
    </source>
</evidence>
<dbReference type="AlphaFoldDB" id="A0AA91PXP8"/>
<gene>
    <name evidence="1" type="ORF">A9F13_14g01111</name>
</gene>
<proteinExistence type="predicted"/>
<accession>A0AA91PXP8</accession>
<reference evidence="1 2" key="1">
    <citation type="submission" date="2017-04" db="EMBL/GenBank/DDBJ databases">
        <title>Draft genome of the yeast Clavispora lusitaniae type strain CBS 6936.</title>
        <authorList>
            <person name="Durrens P."/>
            <person name="Klopp C."/>
            <person name="Biteau N."/>
            <person name="Fitton-Ouhabi V."/>
            <person name="Dementhon K."/>
            <person name="Accoceberry I."/>
            <person name="Sherman D.J."/>
            <person name="Noel T."/>
        </authorList>
    </citation>
    <scope>NUCLEOTIDE SEQUENCE [LARGE SCALE GENOMIC DNA]</scope>
    <source>
        <strain evidence="1 2">CBS 6936</strain>
    </source>
</reference>
<comment type="caution">
    <text evidence="1">The sequence shown here is derived from an EMBL/GenBank/DDBJ whole genome shotgun (WGS) entry which is preliminary data.</text>
</comment>
<evidence type="ECO:0000313" key="2">
    <source>
        <dbReference type="Proteomes" id="UP000195602"/>
    </source>
</evidence>
<sequence>MCHMPNDDSVPSSVACRQPSVIQAHLWPKVTSACFLKLDVIFRWDLIFRLSHLLFRSGSIA</sequence>